<accession>A0A7T8GXH2</accession>
<dbReference type="Proteomes" id="UP000595437">
    <property type="component" value="Chromosome 14"/>
</dbReference>
<evidence type="ECO:0000313" key="2">
    <source>
        <dbReference type="EMBL" id="QQP39659.1"/>
    </source>
</evidence>
<feature type="compositionally biased region" description="Low complexity" evidence="1">
    <location>
        <begin position="58"/>
        <end position="68"/>
    </location>
</feature>
<feature type="compositionally biased region" description="Basic and acidic residues" evidence="1">
    <location>
        <begin position="38"/>
        <end position="55"/>
    </location>
</feature>
<evidence type="ECO:0000313" key="3">
    <source>
        <dbReference type="Proteomes" id="UP000595437"/>
    </source>
</evidence>
<gene>
    <name evidence="2" type="ORF">FKW44_020611</name>
</gene>
<evidence type="ECO:0000256" key="1">
    <source>
        <dbReference type="SAM" id="MobiDB-lite"/>
    </source>
</evidence>
<reference evidence="3" key="1">
    <citation type="submission" date="2021-01" db="EMBL/GenBank/DDBJ databases">
        <title>Caligus Genome Assembly.</title>
        <authorList>
            <person name="Gallardo-Escarate C."/>
        </authorList>
    </citation>
    <scope>NUCLEOTIDE SEQUENCE [LARGE SCALE GENOMIC DNA]</scope>
</reference>
<proteinExistence type="predicted"/>
<sequence length="68" mass="7595">MIPFPISPNQHPQKKLREVLDPGGESCDKRKSPQASPREPHKALEGEEDRQKIDSEDFSSTSSSLSAY</sequence>
<organism evidence="2 3">
    <name type="scientific">Caligus rogercresseyi</name>
    <name type="common">Sea louse</name>
    <dbReference type="NCBI Taxonomy" id="217165"/>
    <lineage>
        <taxon>Eukaryota</taxon>
        <taxon>Metazoa</taxon>
        <taxon>Ecdysozoa</taxon>
        <taxon>Arthropoda</taxon>
        <taxon>Crustacea</taxon>
        <taxon>Multicrustacea</taxon>
        <taxon>Hexanauplia</taxon>
        <taxon>Copepoda</taxon>
        <taxon>Siphonostomatoida</taxon>
        <taxon>Caligidae</taxon>
        <taxon>Caligus</taxon>
    </lineage>
</organism>
<feature type="compositionally biased region" description="Basic and acidic residues" evidence="1">
    <location>
        <begin position="15"/>
        <end position="31"/>
    </location>
</feature>
<dbReference type="EMBL" id="CP045903">
    <property type="protein sequence ID" value="QQP39659.1"/>
    <property type="molecule type" value="Genomic_DNA"/>
</dbReference>
<feature type="region of interest" description="Disordered" evidence="1">
    <location>
        <begin position="1"/>
        <end position="68"/>
    </location>
</feature>
<name>A0A7T8GXH2_CALRO</name>
<protein>
    <submittedName>
        <fullName evidence="2">Uncharacterized protein</fullName>
    </submittedName>
</protein>
<keyword evidence="3" id="KW-1185">Reference proteome</keyword>
<dbReference type="AlphaFoldDB" id="A0A7T8GXH2"/>